<accession>A0A918NDR9</accession>
<comment type="caution">
    <text evidence="2">The sequence shown here is derived from an EMBL/GenBank/DDBJ whole genome shotgun (WGS) entry which is preliminary data.</text>
</comment>
<organism evidence="2 3">
    <name type="scientific">Saccharospirillum salsuginis</name>
    <dbReference type="NCBI Taxonomy" id="418750"/>
    <lineage>
        <taxon>Bacteria</taxon>
        <taxon>Pseudomonadati</taxon>
        <taxon>Pseudomonadota</taxon>
        <taxon>Gammaproteobacteria</taxon>
        <taxon>Oceanospirillales</taxon>
        <taxon>Saccharospirillaceae</taxon>
        <taxon>Saccharospirillum</taxon>
    </lineage>
</organism>
<keyword evidence="1" id="KW-0472">Membrane</keyword>
<feature type="transmembrane region" description="Helical" evidence="1">
    <location>
        <begin position="34"/>
        <end position="62"/>
    </location>
</feature>
<proteinExistence type="predicted"/>
<dbReference type="Proteomes" id="UP000626148">
    <property type="component" value="Unassembled WGS sequence"/>
</dbReference>
<protein>
    <submittedName>
        <fullName evidence="2">Uncharacterized protein</fullName>
    </submittedName>
</protein>
<reference evidence="2" key="2">
    <citation type="submission" date="2020-09" db="EMBL/GenBank/DDBJ databases">
        <authorList>
            <person name="Sun Q."/>
            <person name="Kim S."/>
        </authorList>
    </citation>
    <scope>NUCLEOTIDE SEQUENCE</scope>
    <source>
        <strain evidence="2">KCTC 22169</strain>
    </source>
</reference>
<keyword evidence="3" id="KW-1185">Reference proteome</keyword>
<dbReference type="EMBL" id="BMXR01000009">
    <property type="protein sequence ID" value="GGX65023.1"/>
    <property type="molecule type" value="Genomic_DNA"/>
</dbReference>
<dbReference type="RefSeq" id="WP_189611277.1">
    <property type="nucleotide sequence ID" value="NZ_BMXR01000009.1"/>
</dbReference>
<feature type="transmembrane region" description="Helical" evidence="1">
    <location>
        <begin position="125"/>
        <end position="147"/>
    </location>
</feature>
<feature type="transmembrane region" description="Helical" evidence="1">
    <location>
        <begin position="219"/>
        <end position="241"/>
    </location>
</feature>
<evidence type="ECO:0000313" key="3">
    <source>
        <dbReference type="Proteomes" id="UP000626148"/>
    </source>
</evidence>
<evidence type="ECO:0000256" key="1">
    <source>
        <dbReference type="SAM" id="Phobius"/>
    </source>
</evidence>
<gene>
    <name evidence="2" type="ORF">GCM10007392_36110</name>
</gene>
<evidence type="ECO:0000313" key="2">
    <source>
        <dbReference type="EMBL" id="GGX65023.1"/>
    </source>
</evidence>
<sequence>MDVLIFLNGLLISRLCFVFHDQPLPNRTFYTLAIVQAGLALAVFGFGLWTLLMILLTLLTLIAPERWLPANALNESRLVGLGVLLLAGLALSDRLDMAGWLASAHSMLLDRLWNWGLQVQTLRPAAWALFGFWLVANEVNLLIRILFHRFHLEPRLLSNDPASEADLDRQEYNAGRIIGILERWLMYSVMVASQSIAVIAVIMAAKGFARFRQLEERAFAEYVLIGTLASTLLTLLIAQLIGGPMESVSVRATPIQ</sequence>
<keyword evidence="1" id="KW-0812">Transmembrane</keyword>
<reference evidence="2" key="1">
    <citation type="journal article" date="2014" name="Int. J. Syst. Evol. Microbiol.">
        <title>Complete genome sequence of Corynebacterium casei LMG S-19264T (=DSM 44701T), isolated from a smear-ripened cheese.</title>
        <authorList>
            <consortium name="US DOE Joint Genome Institute (JGI-PGF)"/>
            <person name="Walter F."/>
            <person name="Albersmeier A."/>
            <person name="Kalinowski J."/>
            <person name="Ruckert C."/>
        </authorList>
    </citation>
    <scope>NUCLEOTIDE SEQUENCE</scope>
    <source>
        <strain evidence="2">KCTC 22169</strain>
    </source>
</reference>
<name>A0A918NDR9_9GAMM</name>
<feature type="transmembrane region" description="Helical" evidence="1">
    <location>
        <begin position="184"/>
        <end position="207"/>
    </location>
</feature>
<keyword evidence="1" id="KW-1133">Transmembrane helix</keyword>
<dbReference type="AlphaFoldDB" id="A0A918NDR9"/>